<feature type="compositionally biased region" description="Basic and acidic residues" evidence="1">
    <location>
        <begin position="37"/>
        <end position="49"/>
    </location>
</feature>
<proteinExistence type="predicted"/>
<evidence type="ECO:0000313" key="3">
    <source>
        <dbReference type="Proteomes" id="UP000192578"/>
    </source>
</evidence>
<accession>A0A9X6NK67</accession>
<dbReference type="AlphaFoldDB" id="A0A9X6NK67"/>
<keyword evidence="3" id="KW-1185">Reference proteome</keyword>
<organism evidence="2 3">
    <name type="scientific">Hypsibius exemplaris</name>
    <name type="common">Freshwater tardigrade</name>
    <dbReference type="NCBI Taxonomy" id="2072580"/>
    <lineage>
        <taxon>Eukaryota</taxon>
        <taxon>Metazoa</taxon>
        <taxon>Ecdysozoa</taxon>
        <taxon>Tardigrada</taxon>
        <taxon>Eutardigrada</taxon>
        <taxon>Parachela</taxon>
        <taxon>Hypsibioidea</taxon>
        <taxon>Hypsibiidae</taxon>
        <taxon>Hypsibius</taxon>
    </lineage>
</organism>
<dbReference type="EMBL" id="MTYJ01000373">
    <property type="protein sequence ID" value="OWA54128.1"/>
    <property type="molecule type" value="Genomic_DNA"/>
</dbReference>
<sequence>MHQLKLAATQECPSFHYGNVIVKFREGKGSNHPSSHQSEKEEDIPSKKEVKNVNKRGLPFIRSDSLIKKVVKAIDTPNPPPNVKFPASLGISTGTVSRVLKEDLGLTYHKKVTTHVLTPKQAQQRLDRGPTFYAVSAVENFL</sequence>
<comment type="caution">
    <text evidence="2">The sequence shown here is derived from an EMBL/GenBank/DDBJ whole genome shotgun (WGS) entry which is preliminary data.</text>
</comment>
<feature type="region of interest" description="Disordered" evidence="1">
    <location>
        <begin position="26"/>
        <end position="49"/>
    </location>
</feature>
<gene>
    <name evidence="2" type="ORF">BV898_18546</name>
</gene>
<name>A0A9X6NK67_HYPEX</name>
<evidence type="ECO:0000313" key="2">
    <source>
        <dbReference type="EMBL" id="OWA54128.1"/>
    </source>
</evidence>
<protein>
    <submittedName>
        <fullName evidence="2">Uncharacterized protein</fullName>
    </submittedName>
</protein>
<dbReference type="Proteomes" id="UP000192578">
    <property type="component" value="Unassembled WGS sequence"/>
</dbReference>
<evidence type="ECO:0000256" key="1">
    <source>
        <dbReference type="SAM" id="MobiDB-lite"/>
    </source>
</evidence>
<reference evidence="3" key="1">
    <citation type="submission" date="2017-01" db="EMBL/GenBank/DDBJ databases">
        <title>Comparative genomics of anhydrobiosis in the tardigrade Hypsibius dujardini.</title>
        <authorList>
            <person name="Yoshida Y."/>
            <person name="Koutsovoulos G."/>
            <person name="Laetsch D."/>
            <person name="Stevens L."/>
            <person name="Kumar S."/>
            <person name="Horikawa D."/>
            <person name="Ishino K."/>
            <person name="Komine S."/>
            <person name="Tomita M."/>
            <person name="Blaxter M."/>
            <person name="Arakawa K."/>
        </authorList>
    </citation>
    <scope>NUCLEOTIDE SEQUENCE [LARGE SCALE GENOMIC DNA]</scope>
    <source>
        <strain evidence="3">Z151</strain>
    </source>
</reference>